<feature type="domain" description="Asl1-like glycosyl hydrolase catalytic" evidence="2">
    <location>
        <begin position="45"/>
        <end position="257"/>
    </location>
</feature>
<feature type="signal peptide" evidence="1">
    <location>
        <begin position="1"/>
        <end position="24"/>
    </location>
</feature>
<evidence type="ECO:0000313" key="4">
    <source>
        <dbReference type="Proteomes" id="UP000076744"/>
    </source>
</evidence>
<proteinExistence type="predicted"/>
<protein>
    <submittedName>
        <fullName evidence="3">Glycoside hydrolase, superfamily</fullName>
    </submittedName>
</protein>
<dbReference type="GeneID" id="30017612"/>
<keyword evidence="3" id="KW-0378">Hydrolase</keyword>
<dbReference type="Gene3D" id="3.20.20.80">
    <property type="entry name" value="Glycosidases"/>
    <property type="match status" value="1"/>
</dbReference>
<organism evidence="3 4">
    <name type="scientific">Cordyceps fumosorosea (strain ARSEF 2679)</name>
    <name type="common">Isaria fumosorosea</name>
    <dbReference type="NCBI Taxonomy" id="1081104"/>
    <lineage>
        <taxon>Eukaryota</taxon>
        <taxon>Fungi</taxon>
        <taxon>Dikarya</taxon>
        <taxon>Ascomycota</taxon>
        <taxon>Pezizomycotina</taxon>
        <taxon>Sordariomycetes</taxon>
        <taxon>Hypocreomycetidae</taxon>
        <taxon>Hypocreales</taxon>
        <taxon>Cordycipitaceae</taxon>
        <taxon>Cordyceps</taxon>
    </lineage>
</organism>
<dbReference type="PANTHER" id="PTHR34154:SF10">
    <property type="entry name" value="ASL1-LIKE GLYCOSYL HYDROLASE CATALYTIC DOMAIN-CONTAINING PROTEIN"/>
    <property type="match status" value="1"/>
</dbReference>
<evidence type="ECO:0000259" key="2">
    <source>
        <dbReference type="Pfam" id="PF11790"/>
    </source>
</evidence>
<dbReference type="GO" id="GO:0071966">
    <property type="term" value="P:fungal-type cell wall polysaccharide metabolic process"/>
    <property type="evidence" value="ECO:0007669"/>
    <property type="project" value="TreeGrafter"/>
</dbReference>
<accession>A0A168D762</accession>
<comment type="caution">
    <text evidence="3">The sequence shown here is derived from an EMBL/GenBank/DDBJ whole genome shotgun (WGS) entry which is preliminary data.</text>
</comment>
<dbReference type="GO" id="GO:0009277">
    <property type="term" value="C:fungal-type cell wall"/>
    <property type="evidence" value="ECO:0007669"/>
    <property type="project" value="TreeGrafter"/>
</dbReference>
<dbReference type="AlphaFoldDB" id="A0A168D762"/>
<evidence type="ECO:0000256" key="1">
    <source>
        <dbReference type="SAM" id="SignalP"/>
    </source>
</evidence>
<keyword evidence="4" id="KW-1185">Reference proteome</keyword>
<gene>
    <name evidence="3" type="ORF">ISF_01320</name>
</gene>
<dbReference type="Pfam" id="PF11790">
    <property type="entry name" value="Glyco_hydro_cc"/>
    <property type="match status" value="1"/>
</dbReference>
<reference evidence="3 4" key="1">
    <citation type="journal article" date="2016" name="Genome Biol. Evol.">
        <title>Divergent and convergent evolution of fungal pathogenicity.</title>
        <authorList>
            <person name="Shang Y."/>
            <person name="Xiao G."/>
            <person name="Zheng P."/>
            <person name="Cen K."/>
            <person name="Zhan S."/>
            <person name="Wang C."/>
        </authorList>
    </citation>
    <scope>NUCLEOTIDE SEQUENCE [LARGE SCALE GENOMIC DNA]</scope>
    <source>
        <strain evidence="3 4">ARSEF 2679</strain>
    </source>
</reference>
<dbReference type="SUPFAM" id="SSF51445">
    <property type="entry name" value="(Trans)glycosidases"/>
    <property type="match status" value="1"/>
</dbReference>
<name>A0A168D762_CORFA</name>
<sequence>MLSLHRAVLAASLLLAGRPAVCDSWPKRGLAANDDVPIWQFGGSWLGHPSQVNWQYNWDSTTNQKQTFAEYVPMLWGTQDYHTRQWFDNAWYWLNKGGSGHLLAFNEPDRDDQARLSVGDAVAAWRKYMEPFSGHAQLGAPAVSAAGVGWLRDFLNKCGGCHIDFVPVHWYGGAAYEHDFENYINNVCSISGGRPVWVTEFQGIGTIDEQSAFIRKAIPFLDNNHCVYRYSYFGTADNSKVLLDNGGPKLSGLGVQYAFSPYGNGDGPK</sequence>
<dbReference type="InterPro" id="IPR053183">
    <property type="entry name" value="ASL1"/>
</dbReference>
<feature type="chain" id="PRO_5007896167" evidence="1">
    <location>
        <begin position="25"/>
        <end position="269"/>
    </location>
</feature>
<dbReference type="RefSeq" id="XP_018707693.1">
    <property type="nucleotide sequence ID" value="XM_018844927.1"/>
</dbReference>
<evidence type="ECO:0000313" key="3">
    <source>
        <dbReference type="EMBL" id="OAA72247.1"/>
    </source>
</evidence>
<dbReference type="InterPro" id="IPR024655">
    <property type="entry name" value="Asl1_glyco_hydro_catalytic"/>
</dbReference>
<dbReference type="InterPro" id="IPR017853">
    <property type="entry name" value="GH"/>
</dbReference>
<dbReference type="EMBL" id="AZHB01000002">
    <property type="protein sequence ID" value="OAA72247.1"/>
    <property type="molecule type" value="Genomic_DNA"/>
</dbReference>
<keyword evidence="1" id="KW-0732">Signal</keyword>
<dbReference type="OrthoDB" id="43654at2759"/>
<dbReference type="STRING" id="1081104.A0A168D762"/>
<dbReference type="PANTHER" id="PTHR34154">
    <property type="entry name" value="ALKALI-SENSITIVE LINKAGE PROTEIN 1"/>
    <property type="match status" value="1"/>
</dbReference>
<dbReference type="Proteomes" id="UP000076744">
    <property type="component" value="Unassembled WGS sequence"/>
</dbReference>
<dbReference type="GO" id="GO:0016787">
    <property type="term" value="F:hydrolase activity"/>
    <property type="evidence" value="ECO:0007669"/>
    <property type="project" value="UniProtKB-KW"/>
</dbReference>